<keyword evidence="2" id="KW-1185">Reference proteome</keyword>
<accession>A0A4S8K6T7</accession>
<comment type="caution">
    <text evidence="1">The sequence shown here is derived from an EMBL/GenBank/DDBJ whole genome shotgun (WGS) entry which is preliminary data.</text>
</comment>
<dbReference type="Proteomes" id="UP000317650">
    <property type="component" value="Chromosome 8"/>
</dbReference>
<organism evidence="1 2">
    <name type="scientific">Musa balbisiana</name>
    <name type="common">Banana</name>
    <dbReference type="NCBI Taxonomy" id="52838"/>
    <lineage>
        <taxon>Eukaryota</taxon>
        <taxon>Viridiplantae</taxon>
        <taxon>Streptophyta</taxon>
        <taxon>Embryophyta</taxon>
        <taxon>Tracheophyta</taxon>
        <taxon>Spermatophyta</taxon>
        <taxon>Magnoliopsida</taxon>
        <taxon>Liliopsida</taxon>
        <taxon>Zingiberales</taxon>
        <taxon>Musaceae</taxon>
        <taxon>Musa</taxon>
    </lineage>
</organism>
<sequence length="217" mass="23667">MDLGGVLGMDALVGASSESGNLFSSSLLSQETEVGRQRGVFLSAFHKHDRPAEPADYDLRSLKMARSEALVSASTKAAHFLHRSNSLPLLPDGEQMLSFSSTSKQSDMATASDGTLPYYNHPSAPSSTQCYLRNAGNQHPAHDTDVWLKKAFFWGFGTGLSFTIGGQGILSRKKADIFLSPSPPPLFFPLASPAIWFLSSEGWFWDYRLCLSSRQGK</sequence>
<dbReference type="EMBL" id="PYDT01000002">
    <property type="protein sequence ID" value="THU70613.1"/>
    <property type="molecule type" value="Genomic_DNA"/>
</dbReference>
<name>A0A4S8K6T7_MUSBA</name>
<proteinExistence type="predicted"/>
<evidence type="ECO:0008006" key="3">
    <source>
        <dbReference type="Google" id="ProtNLM"/>
    </source>
</evidence>
<evidence type="ECO:0000313" key="1">
    <source>
        <dbReference type="EMBL" id="THU70613.1"/>
    </source>
</evidence>
<evidence type="ECO:0000313" key="2">
    <source>
        <dbReference type="Proteomes" id="UP000317650"/>
    </source>
</evidence>
<protein>
    <recommendedName>
        <fullName evidence="3">Growth-regulating factor</fullName>
    </recommendedName>
</protein>
<gene>
    <name evidence="1" type="ORF">C4D60_Mb08t26830</name>
</gene>
<dbReference type="AlphaFoldDB" id="A0A4S8K6T7"/>
<reference evidence="1 2" key="1">
    <citation type="journal article" date="2019" name="Nat. Plants">
        <title>Genome sequencing of Musa balbisiana reveals subgenome evolution and function divergence in polyploid bananas.</title>
        <authorList>
            <person name="Yao X."/>
        </authorList>
    </citation>
    <scope>NUCLEOTIDE SEQUENCE [LARGE SCALE GENOMIC DNA]</scope>
    <source>
        <strain evidence="2">cv. DH-PKW</strain>
        <tissue evidence="1">Leaves</tissue>
    </source>
</reference>